<proteinExistence type="predicted"/>
<dbReference type="OrthoDB" id="573986at2"/>
<dbReference type="AlphaFoldDB" id="A0A563W5H6"/>
<evidence type="ECO:0000313" key="2">
    <source>
        <dbReference type="Proteomes" id="UP000320055"/>
    </source>
</evidence>
<gene>
    <name evidence="1" type="ORF">H1P_970009</name>
</gene>
<evidence type="ECO:0000313" key="1">
    <source>
        <dbReference type="EMBL" id="VEP18936.1"/>
    </source>
</evidence>
<reference evidence="1 2" key="1">
    <citation type="submission" date="2019-01" db="EMBL/GenBank/DDBJ databases">
        <authorList>
            <person name="Brito A."/>
        </authorList>
    </citation>
    <scope>NUCLEOTIDE SEQUENCE [LARGE SCALE GENOMIC DNA]</scope>
    <source>
        <strain evidence="1">1</strain>
    </source>
</reference>
<accession>A0A563W5H6</accession>
<protein>
    <submittedName>
        <fullName evidence="1">Uncharacterized protein</fullName>
    </submittedName>
</protein>
<name>A0A563W5H6_9CYAN</name>
<sequence>MSDTAVTIFYPGYIQIINRKPNGWFQSCDELFKLSDREFDWANREQYFGLTKGRILTELFRKYQGKLGYYLVHLAKQEYHYCGMELEDVQQKLWDIGITRRDPVERSDG</sequence>
<dbReference type="Proteomes" id="UP000320055">
    <property type="component" value="Unassembled WGS sequence"/>
</dbReference>
<dbReference type="RefSeq" id="WP_144868524.1">
    <property type="nucleotide sequence ID" value="NZ_LR213853.1"/>
</dbReference>
<dbReference type="EMBL" id="CAACVJ010000706">
    <property type="protein sequence ID" value="VEP18936.1"/>
    <property type="molecule type" value="Genomic_DNA"/>
</dbReference>
<keyword evidence="2" id="KW-1185">Reference proteome</keyword>
<organism evidence="1 2">
    <name type="scientific">Hyella patelloides LEGE 07179</name>
    <dbReference type="NCBI Taxonomy" id="945734"/>
    <lineage>
        <taxon>Bacteria</taxon>
        <taxon>Bacillati</taxon>
        <taxon>Cyanobacteriota</taxon>
        <taxon>Cyanophyceae</taxon>
        <taxon>Pleurocapsales</taxon>
        <taxon>Hyellaceae</taxon>
        <taxon>Hyella</taxon>
    </lineage>
</organism>